<feature type="region of interest" description="Disordered" evidence="1">
    <location>
        <begin position="300"/>
        <end position="332"/>
    </location>
</feature>
<accession>A0A1Q9EZK2</accession>
<comment type="caution">
    <text evidence="3">The sequence shown here is derived from an EMBL/GenBank/DDBJ whole genome shotgun (WGS) entry which is preliminary data.</text>
</comment>
<feature type="compositionally biased region" description="Polar residues" evidence="1">
    <location>
        <begin position="311"/>
        <end position="323"/>
    </location>
</feature>
<evidence type="ECO:0000256" key="1">
    <source>
        <dbReference type="SAM" id="MobiDB-lite"/>
    </source>
</evidence>
<sequence>MVQLRDGDVITVLSGHEAEVQRLRFADLFSLDVEYGSLHDMATPEVNEAICVLHREQRFCFPCPGSDRSIEQNIVADLRLDPNAVQMCKFPIADLDVQGSQCSLLVAVQDLPPPSTLAAQQIAARHIFVLLDFRPLGLKPRFVCTTYPALHIPSLASRFEIVLPESRVLAVYGGERIRNDVHIDGNTTLVFFADEPPPPRDDFESSSDDGLADRFPIRLPAGPPVPAPVAHDVPSSPVWEAEWPGTAEPISAWDEHFHPAQMPIPRQNNDENSNDLPPWDETVQDTHATAHVWEDEWLNDDASLPGAPAPTSVSLPQAAQASSDLDPPGAGSIVAEPTRLRITAFVAVPDYIPERHTLVLPVPCGVGLLIDALQSDRRSQNWGTMTCCDTVVPVFPQPSNKFATFVGFPSCISGKVVAFFNCHHVDSRAFASPVWDSLTRESILLAAGYGGDSRHNVFVHGIMHPLAEGQRISLYNGILINITPQSSGSPDVFDLATMLQQVDGWDAGAYLPCPRWCHRSHFCVLTDAWPMLFAVREPSRGFSRDDLADLLQTQECKLVIRPSAPRLSDVLFRGYPVSGVLVATEAVSNLPCPPAKSKDTRKILILDQPPILRGFSWRLQDHDLLPVQMLADEFADLCPSGYSVVFRGASVLRVGGRLVMVIGNGQVVSVEFVPDQALRESRPVTDLEADLHEIQQVKVPTDKAFRNARRATLQLGLPWPFEPNFPVDMVQDETEAFPLEQVEEEETMVQAVFLLLTPDYKPETLVLELLVPQSLLEVIDLIDTCRNRRLRSLFPQVIPVIPQPDPRWGLFIALPTWIRDEIVVCLDLTLVDGRVFSAVTPRATDKPSLLNLAGFAIGALMDVYIPGDPDPVEAEVHLSMGPCVSFVPSGEPREYMTHLEDLLRTHLGWAPGPAFPQPDGHDRICAVADGWYRDFLLLPERANFFRADLATRFGIPLLRLLIHAAIPIPGDVTIYGRACCTVVGLSESPRRDPDAAQTTALIDCRPLLEGWRKEIAPDGWLDVATLRFKLLQGAPAGYTVVFSGCRPHWNWLAVENGQVVVATLVASNLSVSDEGQDSHNSFGLGPDSPNSQPSADDLDRSPPVDGDDQGTGSDRNAPVSRGWSFGNSLATHISDTRFDQTVWSWSVMCAQGLLHHAFLTGTLGITSVFMLLYAGSLLGAHLTVHVCVRIGRVQMPVLFGLLMLQLLVWPSDAMQLPSRHDSDVVEYDPSCLSRCAGSFPAGDTRPIATPCRGIIQCPIIDLDGDMLSSLVDDIGPTLLEECVQHPECEAFFLAVSLIEVLFEHFSAPSFELPHASLPVYQLDGAQDPVTTIFLDLLLPDNSRAANTNAACWYPLDCGQCEIPLTQSMWDNLCRPLVSFSQPTVRTRRPQGMQAPQEAIPMPLFGLAVDYISASVFGEPAPLVTNMCVDTREILPMNLPMPSLPSVHITLGLLILAFDGRSGLSMTGRRLIGCPMFAGACDTLTSCHGHSKVFIAGIQEAIRFASSLGTPLTEEEIGELFHSLLKKCGSWVPSTFEEAGERAARKDFQCPLMLH</sequence>
<reference evidence="3 4" key="1">
    <citation type="submission" date="2016-02" db="EMBL/GenBank/DDBJ databases">
        <title>Genome analysis of coral dinoflagellate symbionts highlights evolutionary adaptations to a symbiotic lifestyle.</title>
        <authorList>
            <person name="Aranda M."/>
            <person name="Li Y."/>
            <person name="Liew Y.J."/>
            <person name="Baumgarten S."/>
            <person name="Simakov O."/>
            <person name="Wilson M."/>
            <person name="Piel J."/>
            <person name="Ashoor H."/>
            <person name="Bougouffa S."/>
            <person name="Bajic V.B."/>
            <person name="Ryu T."/>
            <person name="Ravasi T."/>
            <person name="Bayer T."/>
            <person name="Micklem G."/>
            <person name="Kim H."/>
            <person name="Bhak J."/>
            <person name="Lajeunesse T.C."/>
            <person name="Voolstra C.R."/>
        </authorList>
    </citation>
    <scope>NUCLEOTIDE SEQUENCE [LARGE SCALE GENOMIC DNA]</scope>
    <source>
        <strain evidence="3 4">CCMP2467</strain>
    </source>
</reference>
<dbReference type="Proteomes" id="UP000186817">
    <property type="component" value="Unassembled WGS sequence"/>
</dbReference>
<dbReference type="EMBL" id="LSRX01000038">
    <property type="protein sequence ID" value="OLQ12819.1"/>
    <property type="molecule type" value="Genomic_DNA"/>
</dbReference>
<feature type="transmembrane region" description="Helical" evidence="2">
    <location>
        <begin position="1190"/>
        <end position="1209"/>
    </location>
</feature>
<evidence type="ECO:0000313" key="3">
    <source>
        <dbReference type="EMBL" id="OLQ12819.1"/>
    </source>
</evidence>
<keyword evidence="2" id="KW-1133">Transmembrane helix</keyword>
<evidence type="ECO:0000256" key="2">
    <source>
        <dbReference type="SAM" id="Phobius"/>
    </source>
</evidence>
<gene>
    <name evidence="3" type="ORF">AK812_SmicGene3235</name>
</gene>
<feature type="region of interest" description="Disordered" evidence="1">
    <location>
        <begin position="193"/>
        <end position="233"/>
    </location>
</feature>
<name>A0A1Q9EZK2_SYMMI</name>
<evidence type="ECO:0000313" key="4">
    <source>
        <dbReference type="Proteomes" id="UP000186817"/>
    </source>
</evidence>
<proteinExistence type="predicted"/>
<feature type="region of interest" description="Disordered" evidence="1">
    <location>
        <begin position="1075"/>
        <end position="1120"/>
    </location>
</feature>
<keyword evidence="2" id="KW-0812">Transmembrane</keyword>
<keyword evidence="4" id="KW-1185">Reference proteome</keyword>
<organism evidence="3 4">
    <name type="scientific">Symbiodinium microadriaticum</name>
    <name type="common">Dinoflagellate</name>
    <name type="synonym">Zooxanthella microadriatica</name>
    <dbReference type="NCBI Taxonomy" id="2951"/>
    <lineage>
        <taxon>Eukaryota</taxon>
        <taxon>Sar</taxon>
        <taxon>Alveolata</taxon>
        <taxon>Dinophyceae</taxon>
        <taxon>Suessiales</taxon>
        <taxon>Symbiodiniaceae</taxon>
        <taxon>Symbiodinium</taxon>
    </lineage>
</organism>
<protein>
    <submittedName>
        <fullName evidence="3">Uncharacterized protein</fullName>
    </submittedName>
</protein>
<keyword evidence="2" id="KW-0472">Membrane</keyword>
<feature type="transmembrane region" description="Helical" evidence="2">
    <location>
        <begin position="1157"/>
        <end position="1178"/>
    </location>
</feature>